<reference evidence="2" key="1">
    <citation type="journal article" date="2022" name="Int. J. Mol. Sci.">
        <title>Draft Genome of Tanacetum Coccineum: Genomic Comparison of Closely Related Tanacetum-Family Plants.</title>
        <authorList>
            <person name="Yamashiro T."/>
            <person name="Shiraishi A."/>
            <person name="Nakayama K."/>
            <person name="Satake H."/>
        </authorList>
    </citation>
    <scope>NUCLEOTIDE SEQUENCE</scope>
</reference>
<comment type="caution">
    <text evidence="2">The sequence shown here is derived from an EMBL/GenBank/DDBJ whole genome shotgun (WGS) entry which is preliminary data.</text>
</comment>
<proteinExistence type="predicted"/>
<evidence type="ECO:0000313" key="2">
    <source>
        <dbReference type="EMBL" id="GJT91782.1"/>
    </source>
</evidence>
<dbReference type="EMBL" id="BQNB010020050">
    <property type="protein sequence ID" value="GJT91782.1"/>
    <property type="molecule type" value="Genomic_DNA"/>
</dbReference>
<keyword evidence="3" id="KW-1185">Reference proteome</keyword>
<reference evidence="2" key="2">
    <citation type="submission" date="2022-01" db="EMBL/GenBank/DDBJ databases">
        <authorList>
            <person name="Yamashiro T."/>
            <person name="Shiraishi A."/>
            <person name="Satake H."/>
            <person name="Nakayama K."/>
        </authorList>
    </citation>
    <scope>NUCLEOTIDE SEQUENCE</scope>
</reference>
<gene>
    <name evidence="2" type="ORF">Tco_1080627</name>
</gene>
<accession>A0ABQ5HWV3</accession>
<sequence length="748" mass="81453">MDLYHSRLTRDDLNDLIIRYKIPRDLHPFASRILPFPQLMGIHDSFACLGGRCFERLKLTRRAKRHFYYVVHLRAMFAKLHIGRPGGYGVLYLLRAVLRGHYRHLLKGTQPLGSGMMTAGTSLCGWILLFAKIVDWGSSFLLPEKLSVLERCLRIMLTAKMSVALHCMYGLCVHDGETLLASFKSTDSGSERFMRMKGGVVSAWAWNFIVSTLKKAGDWFFFAKRHAPSPVCLDDNRSCMKHWKSGFFLIDRRAIPDAMVWRHPDAAIDDPRPADGSFSMADVRRLSAHVIKLRDMPNGVLVLSGLSREDPHLDIRPTLQRFPIYCTPHAVADAVIPNPTLEDPVVGTPSAKILAKAEASQKRKASTFGATSSHVAKRTSDGDDDACVEIPLVTPLRSAAVIPSLGNQGRSSTAPAAEGPNTQDSRGKGITADDAAASSVGVSRLRPSFGPVPSFRDVSEDAIHADFFPFSAGPYYATYPQDGVAGNCEFTREDLIMSQSTDSGLKGYEEKVAGTAGLELQVSTLKKQVARLSAALNQATILEAEKDEEILRLKTTPSDRVQGELLSLAASAGFERGLSMHRTKDEFANVLKNMANFMPGAQDRLAEASLLVARTDHAFLNKISEHATEPLSESTVTPASKSLELFTNVDLTASIVASEHNEEMVNAKVDRPDPKMTDDTVAAKSRHAFVQGISVALEDAVELVEVGSGRASYGPNDVVVTLSVGEKGDGFVPSSAAGEEAATNSSRV</sequence>
<protein>
    <recommendedName>
        <fullName evidence="4">Aminotransferase-like plant mobile domain-containing protein</fullName>
    </recommendedName>
</protein>
<name>A0ABQ5HWV3_9ASTR</name>
<evidence type="ECO:0000256" key="1">
    <source>
        <dbReference type="SAM" id="MobiDB-lite"/>
    </source>
</evidence>
<feature type="compositionally biased region" description="Polar residues" evidence="1">
    <location>
        <begin position="405"/>
        <end position="424"/>
    </location>
</feature>
<evidence type="ECO:0008006" key="4">
    <source>
        <dbReference type="Google" id="ProtNLM"/>
    </source>
</evidence>
<organism evidence="2 3">
    <name type="scientific">Tanacetum coccineum</name>
    <dbReference type="NCBI Taxonomy" id="301880"/>
    <lineage>
        <taxon>Eukaryota</taxon>
        <taxon>Viridiplantae</taxon>
        <taxon>Streptophyta</taxon>
        <taxon>Embryophyta</taxon>
        <taxon>Tracheophyta</taxon>
        <taxon>Spermatophyta</taxon>
        <taxon>Magnoliopsida</taxon>
        <taxon>eudicotyledons</taxon>
        <taxon>Gunneridae</taxon>
        <taxon>Pentapetalae</taxon>
        <taxon>asterids</taxon>
        <taxon>campanulids</taxon>
        <taxon>Asterales</taxon>
        <taxon>Asteraceae</taxon>
        <taxon>Asteroideae</taxon>
        <taxon>Anthemideae</taxon>
        <taxon>Anthemidinae</taxon>
        <taxon>Tanacetum</taxon>
    </lineage>
</organism>
<dbReference type="Proteomes" id="UP001151760">
    <property type="component" value="Unassembled WGS sequence"/>
</dbReference>
<feature type="region of interest" description="Disordered" evidence="1">
    <location>
        <begin position="403"/>
        <end position="437"/>
    </location>
</feature>
<feature type="region of interest" description="Disordered" evidence="1">
    <location>
        <begin position="362"/>
        <end position="384"/>
    </location>
</feature>
<evidence type="ECO:0000313" key="3">
    <source>
        <dbReference type="Proteomes" id="UP001151760"/>
    </source>
</evidence>